<protein>
    <submittedName>
        <fullName evidence="1">Uncharacterized protein</fullName>
    </submittedName>
</protein>
<keyword evidence="2" id="KW-1185">Reference proteome</keyword>
<dbReference type="AlphaFoldDB" id="A0A0P1AED6"/>
<dbReference type="EMBL" id="CCYD01000322">
    <property type="protein sequence ID" value="CEG38876.1"/>
    <property type="molecule type" value="Genomic_DNA"/>
</dbReference>
<name>A0A0P1AED6_PLAHL</name>
<evidence type="ECO:0000313" key="2">
    <source>
        <dbReference type="Proteomes" id="UP000054928"/>
    </source>
</evidence>
<reference evidence="2" key="1">
    <citation type="submission" date="2014-09" db="EMBL/GenBank/DDBJ databases">
        <authorList>
            <person name="Sharma Rahul"/>
            <person name="Thines Marco"/>
        </authorList>
    </citation>
    <scope>NUCLEOTIDE SEQUENCE [LARGE SCALE GENOMIC DNA]</scope>
</reference>
<dbReference type="Proteomes" id="UP000054928">
    <property type="component" value="Unassembled WGS sequence"/>
</dbReference>
<organism evidence="1 2">
    <name type="scientific">Plasmopara halstedii</name>
    <name type="common">Downy mildew of sunflower</name>
    <dbReference type="NCBI Taxonomy" id="4781"/>
    <lineage>
        <taxon>Eukaryota</taxon>
        <taxon>Sar</taxon>
        <taxon>Stramenopiles</taxon>
        <taxon>Oomycota</taxon>
        <taxon>Peronosporomycetes</taxon>
        <taxon>Peronosporales</taxon>
        <taxon>Peronosporaceae</taxon>
        <taxon>Plasmopara</taxon>
    </lineage>
</organism>
<evidence type="ECO:0000313" key="1">
    <source>
        <dbReference type="EMBL" id="CEG38876.1"/>
    </source>
</evidence>
<dbReference type="RefSeq" id="XP_024575245.1">
    <property type="nucleotide sequence ID" value="XM_024724361.1"/>
</dbReference>
<dbReference type="GeneID" id="36403978"/>
<proteinExistence type="predicted"/>
<accession>A0A0P1AED6</accession>
<sequence>MLLLSDFISRSEYFYLLSTTDFYKNRLDLTRLNSKCSSTLLTDKVTKHAAVKNSLLDYHIIPSSPRSVPRRTTSFFS</sequence>